<organism evidence="2 3">
    <name type="scientific">Cocos nucifera</name>
    <name type="common">Coconut palm</name>
    <dbReference type="NCBI Taxonomy" id="13894"/>
    <lineage>
        <taxon>Eukaryota</taxon>
        <taxon>Viridiplantae</taxon>
        <taxon>Streptophyta</taxon>
        <taxon>Embryophyta</taxon>
        <taxon>Tracheophyta</taxon>
        <taxon>Spermatophyta</taxon>
        <taxon>Magnoliopsida</taxon>
        <taxon>Liliopsida</taxon>
        <taxon>Arecaceae</taxon>
        <taxon>Arecoideae</taxon>
        <taxon>Cocoseae</taxon>
        <taxon>Attaleinae</taxon>
        <taxon>Cocos</taxon>
    </lineage>
</organism>
<dbReference type="InterPro" id="IPR008496">
    <property type="entry name" value="TMEM222/RTE1"/>
</dbReference>
<proteinExistence type="predicted"/>
<dbReference type="GO" id="GO:0009723">
    <property type="term" value="P:response to ethylene"/>
    <property type="evidence" value="ECO:0007669"/>
    <property type="project" value="TreeGrafter"/>
</dbReference>
<evidence type="ECO:0000256" key="1">
    <source>
        <dbReference type="SAM" id="MobiDB-lite"/>
    </source>
</evidence>
<evidence type="ECO:0000313" key="3">
    <source>
        <dbReference type="Proteomes" id="UP000797356"/>
    </source>
</evidence>
<dbReference type="Pfam" id="PF05608">
    <property type="entry name" value="RTE1"/>
    <property type="match status" value="1"/>
</dbReference>
<name>A0A8K0IB70_COCNU</name>
<dbReference type="OrthoDB" id="657766at2759"/>
<dbReference type="GO" id="GO:0010104">
    <property type="term" value="P:regulation of ethylene-activated signaling pathway"/>
    <property type="evidence" value="ECO:0007669"/>
    <property type="project" value="TreeGrafter"/>
</dbReference>
<sequence length="647" mass="71768">MSPKTVPMEFEAAVDSEDASSNQRLHDLWPLGEVDPKRARFPCCIVWTPLPIVSWLAPYIGHVGICREDGAVLDFAGSNFVSMDNFAYGAVARYLQLDRKQDAPDFAGVDIEKNKTKATPGGIKERQFSSCEGLDPHIGCLGSPISGNVTKDSMSISAESDDHISSPKRKNLREREMLKHMNEMQGTGHYVGQGTTSQLSKIESGGSMKRTSSEESDIIKLKFPQTMAKSFSAEMLSEIDRDPMFIRSPIVKKQGVQYFNNATRQEMIGNNSLFQNFTTNQNFKSLKPVKQKSVGVANDGFSSLESLHTAQPHNSKNIDTIVEPVRTENFVSFGGSAEHIRKRNEPVSVEKKINMDSFPKECHSLIACTVQKIPGERSSIYYGEKLKALDTRQQPFESEQRASLGGSVAEREDSLASEIGKSPSIISKHRKSSAFQEKPKVNIFLKEARSLDAHSASRTSGEMASSHGGAELEALGTRDHTTNERNPREEKTNDDGGITKQNVSDYFCPCDELDFLHKSDVSRDIDQPSSLCTYNRGSAFNALANESDWTCYISHMEERIIPGNSNELLELLLSYRENCLFGKVGVWEPHHLCITTGSKQLRNLVESCSLCLGTLPSEKNPFTAEANKKVHISLPKFCTFSHMNSSP</sequence>
<gene>
    <name evidence="2" type="ORF">COCNU_06G001800</name>
</gene>
<dbReference type="PANTHER" id="PTHR20921:SF7">
    <property type="entry name" value="PROTEIN REVERSION-TO-ETHYLENE SENSITIVITY1"/>
    <property type="match status" value="1"/>
</dbReference>
<feature type="compositionally biased region" description="Basic and acidic residues" evidence="1">
    <location>
        <begin position="476"/>
        <end position="494"/>
    </location>
</feature>
<reference evidence="2" key="2">
    <citation type="submission" date="2019-07" db="EMBL/GenBank/DDBJ databases">
        <authorList>
            <person name="Yang Y."/>
            <person name="Bocs S."/>
            <person name="Baudouin L."/>
        </authorList>
    </citation>
    <scope>NUCLEOTIDE SEQUENCE</scope>
    <source>
        <tissue evidence="2">Spear leaf of Hainan Tall coconut</tissue>
    </source>
</reference>
<dbReference type="GO" id="GO:0005783">
    <property type="term" value="C:endoplasmic reticulum"/>
    <property type="evidence" value="ECO:0007669"/>
    <property type="project" value="TreeGrafter"/>
</dbReference>
<feature type="region of interest" description="Disordered" evidence="1">
    <location>
        <begin position="454"/>
        <end position="498"/>
    </location>
</feature>
<dbReference type="AlphaFoldDB" id="A0A8K0IB70"/>
<dbReference type="PANTHER" id="PTHR20921">
    <property type="entry name" value="TRANSMEMBRANE PROTEIN 222"/>
    <property type="match status" value="1"/>
</dbReference>
<feature type="region of interest" description="Disordered" evidence="1">
    <location>
        <begin position="392"/>
        <end position="423"/>
    </location>
</feature>
<comment type="caution">
    <text evidence="2">The sequence shown here is derived from an EMBL/GenBank/DDBJ whole genome shotgun (WGS) entry which is preliminary data.</text>
</comment>
<dbReference type="EMBL" id="CM017877">
    <property type="protein sequence ID" value="KAG1346351.1"/>
    <property type="molecule type" value="Genomic_DNA"/>
</dbReference>
<evidence type="ECO:0000313" key="2">
    <source>
        <dbReference type="EMBL" id="KAG1346351.1"/>
    </source>
</evidence>
<feature type="region of interest" description="Disordered" evidence="1">
    <location>
        <begin position="186"/>
        <end position="216"/>
    </location>
</feature>
<protein>
    <submittedName>
        <fullName evidence="2">Uncharacterized protein</fullName>
    </submittedName>
</protein>
<accession>A0A8K0IB70</accession>
<dbReference type="GO" id="GO:0005794">
    <property type="term" value="C:Golgi apparatus"/>
    <property type="evidence" value="ECO:0007669"/>
    <property type="project" value="TreeGrafter"/>
</dbReference>
<reference evidence="2" key="1">
    <citation type="journal article" date="2017" name="Gigascience">
        <title>The genome draft of coconut (Cocos nucifera).</title>
        <authorList>
            <person name="Xiao Y."/>
            <person name="Xu P."/>
            <person name="Fan H."/>
            <person name="Baudouin L."/>
            <person name="Xia W."/>
            <person name="Bocs S."/>
            <person name="Xu J."/>
            <person name="Li Q."/>
            <person name="Guo A."/>
            <person name="Zhou L."/>
            <person name="Li J."/>
            <person name="Wu Y."/>
            <person name="Ma Z."/>
            <person name="Armero A."/>
            <person name="Issali A.E."/>
            <person name="Liu N."/>
            <person name="Peng M."/>
            <person name="Yang Y."/>
        </authorList>
    </citation>
    <scope>NUCLEOTIDE SEQUENCE</scope>
    <source>
        <tissue evidence="2">Spear leaf of Hainan Tall coconut</tissue>
    </source>
</reference>
<dbReference type="Proteomes" id="UP000797356">
    <property type="component" value="Chromosome 6"/>
</dbReference>
<keyword evidence="3" id="KW-1185">Reference proteome</keyword>